<evidence type="ECO:0000313" key="4">
    <source>
        <dbReference type="Proteomes" id="UP000001631"/>
    </source>
</evidence>
<dbReference type="InParanoid" id="C0NPF9"/>
<dbReference type="HOGENOM" id="CLU_2049033_0_0_1"/>
<evidence type="ECO:0000256" key="2">
    <source>
        <dbReference type="SAM" id="SignalP"/>
    </source>
</evidence>
<proteinExistence type="predicted"/>
<dbReference type="RefSeq" id="XP_045287300.1">
    <property type="nucleotide sequence ID" value="XM_045432088.1"/>
</dbReference>
<dbReference type="Proteomes" id="UP000001631">
    <property type="component" value="Unassembled WGS sequence"/>
</dbReference>
<keyword evidence="2" id="KW-0732">Signal</keyword>
<feature type="signal peptide" evidence="2">
    <location>
        <begin position="1"/>
        <end position="26"/>
    </location>
</feature>
<sequence>MSLLFVLYFSLVYLSLFLCFPESINRQNFVSRETFHDLEVHRNQSRPEHFHPPLWRPDITRIQPSNIKIPQVDSFASTIWNHNSEGGHSLSKRSKPWNKLLEGADTEIQADEENRERRRG</sequence>
<evidence type="ECO:0000256" key="1">
    <source>
        <dbReference type="SAM" id="MobiDB-lite"/>
    </source>
</evidence>
<protein>
    <submittedName>
        <fullName evidence="3">Uncharacterized protein</fullName>
    </submittedName>
</protein>
<name>C0NPF9_AJECG</name>
<dbReference type="GeneID" id="69038055"/>
<evidence type="ECO:0000313" key="3">
    <source>
        <dbReference type="EMBL" id="EEH06819.1"/>
    </source>
</evidence>
<feature type="chain" id="PRO_5002901321" evidence="2">
    <location>
        <begin position="27"/>
        <end position="120"/>
    </location>
</feature>
<accession>C0NPF9</accession>
<feature type="region of interest" description="Disordered" evidence="1">
    <location>
        <begin position="84"/>
        <end position="120"/>
    </location>
</feature>
<dbReference type="AlphaFoldDB" id="C0NPF9"/>
<gene>
    <name evidence="3" type="ORF">HCBG_05039</name>
</gene>
<dbReference type="EMBL" id="GG663368">
    <property type="protein sequence ID" value="EEH06819.1"/>
    <property type="molecule type" value="Genomic_DNA"/>
</dbReference>
<reference evidence="3" key="1">
    <citation type="submission" date="2009-02" db="EMBL/GenBank/DDBJ databases">
        <title>The Genome Sequence of Ajellomyces capsulatus strain G186AR.</title>
        <authorList>
            <consortium name="The Broad Institute Genome Sequencing Platform"/>
            <person name="Champion M."/>
            <person name="Cuomo C."/>
            <person name="Ma L.-J."/>
            <person name="Henn M.R."/>
            <person name="Sil A."/>
            <person name="Goldman B."/>
            <person name="Young S.K."/>
            <person name="Kodira C.D."/>
            <person name="Zeng Q."/>
            <person name="Koehrsen M."/>
            <person name="Alvarado L."/>
            <person name="Berlin A."/>
            <person name="Borenstein D."/>
            <person name="Chen Z."/>
            <person name="Engels R."/>
            <person name="Freedman E."/>
            <person name="Gellesch M."/>
            <person name="Goldberg J."/>
            <person name="Griggs A."/>
            <person name="Gujja S."/>
            <person name="Heiman D."/>
            <person name="Hepburn T."/>
            <person name="Howarth C."/>
            <person name="Jen D."/>
            <person name="Larson L."/>
            <person name="Lewis B."/>
            <person name="Mehta T."/>
            <person name="Park D."/>
            <person name="Pearson M."/>
            <person name="Roberts A."/>
            <person name="Saif S."/>
            <person name="Shea T."/>
            <person name="Shenoy N."/>
            <person name="Sisk P."/>
            <person name="Stolte C."/>
            <person name="Sykes S."/>
            <person name="Walk T."/>
            <person name="White J."/>
            <person name="Yandava C."/>
            <person name="Klein B."/>
            <person name="McEwen J.G."/>
            <person name="Puccia R."/>
            <person name="Goldman G.H."/>
            <person name="Felipe M.S."/>
            <person name="Nino-Vega G."/>
            <person name="San-Blas G."/>
            <person name="Taylor J."/>
            <person name="Mendoza L."/>
            <person name="Galagan J."/>
            <person name="Nusbaum C."/>
            <person name="Birren B."/>
        </authorList>
    </citation>
    <scope>NUCLEOTIDE SEQUENCE</scope>
    <source>
        <strain evidence="3">G186AR</strain>
    </source>
</reference>
<keyword evidence="4" id="KW-1185">Reference proteome</keyword>
<organism evidence="3 4">
    <name type="scientific">Ajellomyces capsulatus (strain G186AR / H82 / ATCC MYA-2454 / RMSCC 2432)</name>
    <name type="common">Darling's disease fungus</name>
    <name type="synonym">Histoplasma capsulatum</name>
    <dbReference type="NCBI Taxonomy" id="447093"/>
    <lineage>
        <taxon>Eukaryota</taxon>
        <taxon>Fungi</taxon>
        <taxon>Dikarya</taxon>
        <taxon>Ascomycota</taxon>
        <taxon>Pezizomycotina</taxon>
        <taxon>Eurotiomycetes</taxon>
        <taxon>Eurotiomycetidae</taxon>
        <taxon>Onygenales</taxon>
        <taxon>Ajellomycetaceae</taxon>
        <taxon>Histoplasma</taxon>
    </lineage>
</organism>